<organism evidence="2 3">
    <name type="scientific">Massilia norwichensis</name>
    <dbReference type="NCBI Taxonomy" id="1442366"/>
    <lineage>
        <taxon>Bacteria</taxon>
        <taxon>Pseudomonadati</taxon>
        <taxon>Pseudomonadota</taxon>
        <taxon>Betaproteobacteria</taxon>
        <taxon>Burkholderiales</taxon>
        <taxon>Oxalobacteraceae</taxon>
        <taxon>Telluria group</taxon>
        <taxon>Massilia</taxon>
    </lineage>
</organism>
<dbReference type="RefSeq" id="WP_258846498.1">
    <property type="nucleotide sequence ID" value="NZ_JANUGX010000019.1"/>
</dbReference>
<sequence>MLIRRHPVLLAIILAALLQGCGSTPRFNKHFGTSVRANLAAQVIDPAAAANTNPVHGMDGAAALAAQERYQRSFKESDPAANQPLITVSRGK</sequence>
<evidence type="ECO:0000313" key="2">
    <source>
        <dbReference type="EMBL" id="MCS0590722.1"/>
    </source>
</evidence>
<dbReference type="PROSITE" id="PS51257">
    <property type="entry name" value="PROKAR_LIPOPROTEIN"/>
    <property type="match status" value="1"/>
</dbReference>
<feature type="region of interest" description="Disordered" evidence="1">
    <location>
        <begin position="73"/>
        <end position="92"/>
    </location>
</feature>
<evidence type="ECO:0000313" key="3">
    <source>
        <dbReference type="Proteomes" id="UP001205560"/>
    </source>
</evidence>
<gene>
    <name evidence="2" type="ORF">NX782_16130</name>
</gene>
<evidence type="ECO:0008006" key="4">
    <source>
        <dbReference type="Google" id="ProtNLM"/>
    </source>
</evidence>
<dbReference type="Proteomes" id="UP001205560">
    <property type="component" value="Unassembled WGS sequence"/>
</dbReference>
<keyword evidence="3" id="KW-1185">Reference proteome</keyword>
<comment type="caution">
    <text evidence="2">The sequence shown here is derived from an EMBL/GenBank/DDBJ whole genome shotgun (WGS) entry which is preliminary data.</text>
</comment>
<proteinExistence type="predicted"/>
<evidence type="ECO:0000256" key="1">
    <source>
        <dbReference type="SAM" id="MobiDB-lite"/>
    </source>
</evidence>
<reference evidence="2 3" key="1">
    <citation type="submission" date="2022-08" db="EMBL/GenBank/DDBJ databases">
        <title>Reclassification of Massilia species as members of the genera Telluria, Duganella, Pseudoduganella, Mokoshia gen. nov. and Zemynaea gen. nov. using orthogonal and non-orthogonal genome-based approaches.</title>
        <authorList>
            <person name="Bowman J.P."/>
        </authorList>
    </citation>
    <scope>NUCLEOTIDE SEQUENCE [LARGE SCALE GENOMIC DNA]</scope>
    <source>
        <strain evidence="2 3">LMG 28164</strain>
    </source>
</reference>
<name>A0ABT2A967_9BURK</name>
<protein>
    <recommendedName>
        <fullName evidence="4">Pilus assembly protein</fullName>
    </recommendedName>
</protein>
<dbReference type="EMBL" id="JANUGX010000019">
    <property type="protein sequence ID" value="MCS0590722.1"/>
    <property type="molecule type" value="Genomic_DNA"/>
</dbReference>
<accession>A0ABT2A967</accession>